<evidence type="ECO:0000313" key="2">
    <source>
        <dbReference type="Proteomes" id="UP001054945"/>
    </source>
</evidence>
<evidence type="ECO:0000313" key="1">
    <source>
        <dbReference type="EMBL" id="GIX70627.1"/>
    </source>
</evidence>
<reference evidence="1 2" key="1">
    <citation type="submission" date="2021-06" db="EMBL/GenBank/DDBJ databases">
        <title>Caerostris extrusa draft genome.</title>
        <authorList>
            <person name="Kono N."/>
            <person name="Arakawa K."/>
        </authorList>
    </citation>
    <scope>NUCLEOTIDE SEQUENCE [LARGE SCALE GENOMIC DNA]</scope>
</reference>
<dbReference type="AlphaFoldDB" id="A0AAV4MDX6"/>
<accession>A0AAV4MDX6</accession>
<protein>
    <submittedName>
        <fullName evidence="1">Uncharacterized protein</fullName>
    </submittedName>
</protein>
<comment type="caution">
    <text evidence="1">The sequence shown here is derived from an EMBL/GenBank/DDBJ whole genome shotgun (WGS) entry which is preliminary data.</text>
</comment>
<dbReference type="Proteomes" id="UP001054945">
    <property type="component" value="Unassembled WGS sequence"/>
</dbReference>
<organism evidence="1 2">
    <name type="scientific">Caerostris extrusa</name>
    <name type="common">Bark spider</name>
    <name type="synonym">Caerostris bankana</name>
    <dbReference type="NCBI Taxonomy" id="172846"/>
    <lineage>
        <taxon>Eukaryota</taxon>
        <taxon>Metazoa</taxon>
        <taxon>Ecdysozoa</taxon>
        <taxon>Arthropoda</taxon>
        <taxon>Chelicerata</taxon>
        <taxon>Arachnida</taxon>
        <taxon>Araneae</taxon>
        <taxon>Araneomorphae</taxon>
        <taxon>Entelegynae</taxon>
        <taxon>Araneoidea</taxon>
        <taxon>Araneidae</taxon>
        <taxon>Caerostris</taxon>
    </lineage>
</organism>
<sequence length="84" mass="9300">MGEGGGGRALFVRVRSCARASKSRYSSSDDTTEWNSINASKPLTHKMREAFLDIAVTRIHLSPFLSAAVPRRAGRDILYVWATM</sequence>
<gene>
    <name evidence="1" type="primary">AVEN_248682_1</name>
    <name evidence="1" type="ORF">CEXT_36001</name>
</gene>
<proteinExistence type="predicted"/>
<dbReference type="EMBL" id="BPLR01019689">
    <property type="protein sequence ID" value="GIX70627.1"/>
    <property type="molecule type" value="Genomic_DNA"/>
</dbReference>
<name>A0AAV4MDX6_CAEEX</name>
<keyword evidence="2" id="KW-1185">Reference proteome</keyword>